<dbReference type="EMBL" id="CP163302">
    <property type="protein sequence ID" value="XDP43629.1"/>
    <property type="molecule type" value="Genomic_DNA"/>
</dbReference>
<feature type="domain" description="GerMN" evidence="3">
    <location>
        <begin position="104"/>
        <end position="201"/>
    </location>
</feature>
<protein>
    <submittedName>
        <fullName evidence="4">Gmad2 immunoglobulin-like domain-containing protein</fullName>
    </submittedName>
</protein>
<gene>
    <name evidence="4" type="ORF">AB5L97_09840</name>
</gene>
<feature type="chain" id="PRO_5044350062" evidence="2">
    <location>
        <begin position="37"/>
        <end position="322"/>
    </location>
</feature>
<feature type="signal peptide" evidence="2">
    <location>
        <begin position="1"/>
        <end position="36"/>
    </location>
</feature>
<evidence type="ECO:0000313" key="4">
    <source>
        <dbReference type="EMBL" id="XDP43629.1"/>
    </source>
</evidence>
<dbReference type="RefSeq" id="WP_369044582.1">
    <property type="nucleotide sequence ID" value="NZ_CP163302.1"/>
</dbReference>
<keyword evidence="2" id="KW-0732">Signal</keyword>
<proteinExistence type="predicted"/>
<evidence type="ECO:0000256" key="2">
    <source>
        <dbReference type="SAM" id="SignalP"/>
    </source>
</evidence>
<organism evidence="4">
    <name type="scientific">Sinomonas puerhi</name>
    <dbReference type="NCBI Taxonomy" id="3238584"/>
    <lineage>
        <taxon>Bacteria</taxon>
        <taxon>Bacillati</taxon>
        <taxon>Actinomycetota</taxon>
        <taxon>Actinomycetes</taxon>
        <taxon>Micrococcales</taxon>
        <taxon>Micrococcaceae</taxon>
        <taxon>Sinomonas</taxon>
    </lineage>
</organism>
<evidence type="ECO:0000259" key="3">
    <source>
        <dbReference type="SMART" id="SM00909"/>
    </source>
</evidence>
<dbReference type="Pfam" id="PF10648">
    <property type="entry name" value="Gmad2"/>
    <property type="match status" value="1"/>
</dbReference>
<dbReference type="InterPro" id="IPR018911">
    <property type="entry name" value="Gmad2_Ig-like_dom"/>
</dbReference>
<reference evidence="4" key="1">
    <citation type="submission" date="2024-07" db="EMBL/GenBank/DDBJ databases">
        <authorList>
            <person name="fu j."/>
        </authorList>
    </citation>
    <scope>NUCLEOTIDE SEQUENCE</scope>
    <source>
        <strain evidence="4">P10A9</strain>
    </source>
</reference>
<feature type="region of interest" description="Disordered" evidence="1">
    <location>
        <begin position="47"/>
        <end position="69"/>
    </location>
</feature>
<dbReference type="KEGG" id="spue:AB5L97_09840"/>
<feature type="compositionally biased region" description="Low complexity" evidence="1">
    <location>
        <begin position="47"/>
        <end position="66"/>
    </location>
</feature>
<sequence>MGEQMRRQRAGVRHRPVPAAALLAASLLLAAGPSLAGCTATGTPQPSIAAGSTAGPSGGATQASAPLETSQTSAKAPVYWLGKSRDGVYLYREFRDADGKDNPIATALRIMMSQKPLDPSYFTPWQPPKKLAASVSGRNYITVDVSADAFNTGVDEPTAQLAVQQLVYTATAAAASSGLVDAGQPISVMLLVDGRTSQLAFDRVQLGQLMQRDPSMVAPAWIIDPQEGAQVTGALKVFGRATSPDKAFAWQILHRDAQGAKSSYVSGTVTSGNQPGHVGEFTFSVNLPAGDYEIRILPSDDASPAASATTSAWDSKGFTVTG</sequence>
<accession>A0AB39KZU0</accession>
<evidence type="ECO:0000256" key="1">
    <source>
        <dbReference type="SAM" id="MobiDB-lite"/>
    </source>
</evidence>
<dbReference type="SMART" id="SM00909">
    <property type="entry name" value="Germane"/>
    <property type="match status" value="1"/>
</dbReference>
<dbReference type="InterPro" id="IPR019606">
    <property type="entry name" value="GerMN"/>
</dbReference>
<dbReference type="AlphaFoldDB" id="A0AB39KZU0"/>
<name>A0AB39KZU0_9MICC</name>
<dbReference type="Pfam" id="PF10646">
    <property type="entry name" value="Germane"/>
    <property type="match status" value="1"/>
</dbReference>